<dbReference type="Pfam" id="PF01470">
    <property type="entry name" value="Peptidase_C15"/>
    <property type="match status" value="1"/>
</dbReference>
<evidence type="ECO:0000256" key="3">
    <source>
        <dbReference type="ARBA" id="ARBA00022670"/>
    </source>
</evidence>
<keyword evidence="4" id="KW-0378">Hydrolase</keyword>
<dbReference type="SUPFAM" id="SSF53182">
    <property type="entry name" value="Pyrrolidone carboxyl peptidase (pyroglutamate aminopeptidase)"/>
    <property type="match status" value="1"/>
</dbReference>
<keyword evidence="2" id="KW-0963">Cytoplasm</keyword>
<dbReference type="EMBL" id="GEFM01005004">
    <property type="protein sequence ID" value="JAP70792.1"/>
    <property type="molecule type" value="mRNA"/>
</dbReference>
<keyword evidence="3" id="KW-0645">Protease</keyword>
<feature type="non-terminal residue" evidence="6">
    <location>
        <position position="1"/>
    </location>
</feature>
<dbReference type="FunFam" id="3.40.630.20:FF:000008">
    <property type="entry name" value="Pyroglutamyl-peptidase 1"/>
    <property type="match status" value="1"/>
</dbReference>
<dbReference type="AlphaFoldDB" id="A0A131XWW5"/>
<evidence type="ECO:0000256" key="5">
    <source>
        <dbReference type="ARBA" id="ARBA00022807"/>
    </source>
</evidence>
<dbReference type="InterPro" id="IPR036440">
    <property type="entry name" value="Peptidase_C15-like_sf"/>
</dbReference>
<evidence type="ECO:0000256" key="2">
    <source>
        <dbReference type="ARBA" id="ARBA00022490"/>
    </source>
</evidence>
<reference evidence="6" key="1">
    <citation type="submission" date="2016-02" db="EMBL/GenBank/DDBJ databases">
        <title>RNAseq analyses of the midgut from blood- or serum-fed Ixodes ricinus ticks.</title>
        <authorList>
            <person name="Perner J."/>
            <person name="Provaznik J."/>
            <person name="Schrenkova J."/>
            <person name="Urbanova V."/>
            <person name="Ribeiro J.M."/>
            <person name="Kopacek P."/>
        </authorList>
    </citation>
    <scope>NUCLEOTIDE SEQUENCE</scope>
    <source>
        <tissue evidence="6">Gut</tissue>
    </source>
</reference>
<dbReference type="PRINTS" id="PR00706">
    <property type="entry name" value="PYROGLUPTASE"/>
</dbReference>
<dbReference type="GO" id="GO:0016920">
    <property type="term" value="F:pyroglutamyl-peptidase activity"/>
    <property type="evidence" value="ECO:0007669"/>
    <property type="project" value="InterPro"/>
</dbReference>
<dbReference type="GO" id="GO:0006508">
    <property type="term" value="P:proteolysis"/>
    <property type="evidence" value="ECO:0007669"/>
    <property type="project" value="UniProtKB-KW"/>
</dbReference>
<accession>A0A131XWW5</accession>
<evidence type="ECO:0000256" key="4">
    <source>
        <dbReference type="ARBA" id="ARBA00022801"/>
    </source>
</evidence>
<dbReference type="GO" id="GO:0005829">
    <property type="term" value="C:cytosol"/>
    <property type="evidence" value="ECO:0007669"/>
    <property type="project" value="InterPro"/>
</dbReference>
<dbReference type="PANTHER" id="PTHR23402:SF1">
    <property type="entry name" value="PYROGLUTAMYL-PEPTIDASE I"/>
    <property type="match status" value="1"/>
</dbReference>
<evidence type="ECO:0000313" key="6">
    <source>
        <dbReference type="EMBL" id="JAP70792.1"/>
    </source>
</evidence>
<name>A0A131XWW5_IXORI</name>
<protein>
    <submittedName>
        <fullName evidence="6">Putative pyroglutamyl-peptidase i</fullName>
    </submittedName>
</protein>
<organism evidence="6">
    <name type="scientific">Ixodes ricinus</name>
    <name type="common">Common tick</name>
    <name type="synonym">Acarus ricinus</name>
    <dbReference type="NCBI Taxonomy" id="34613"/>
    <lineage>
        <taxon>Eukaryota</taxon>
        <taxon>Metazoa</taxon>
        <taxon>Ecdysozoa</taxon>
        <taxon>Arthropoda</taxon>
        <taxon>Chelicerata</taxon>
        <taxon>Arachnida</taxon>
        <taxon>Acari</taxon>
        <taxon>Parasitiformes</taxon>
        <taxon>Ixodida</taxon>
        <taxon>Ixodoidea</taxon>
        <taxon>Ixodidae</taxon>
        <taxon>Ixodinae</taxon>
        <taxon>Ixodes</taxon>
    </lineage>
</organism>
<dbReference type="InterPro" id="IPR000816">
    <property type="entry name" value="Peptidase_C15"/>
</dbReference>
<dbReference type="PANTHER" id="PTHR23402">
    <property type="entry name" value="PROTEASE FAMILY C15 PYROGLUTAMYL-PEPTIDASE I-RELATED"/>
    <property type="match status" value="1"/>
</dbReference>
<keyword evidence="5" id="KW-0788">Thiol protease</keyword>
<comment type="similarity">
    <text evidence="1">Belongs to the peptidase C15 family.</text>
</comment>
<proteinExistence type="evidence at transcript level"/>
<dbReference type="InterPro" id="IPR016125">
    <property type="entry name" value="Peptidase_C15-like"/>
</dbReference>
<evidence type="ECO:0000256" key="1">
    <source>
        <dbReference type="ARBA" id="ARBA00006641"/>
    </source>
</evidence>
<sequence length="248" mass="26178">VCLPVDKEPTVLLTGFGLFRDYRSNSSSEVVRALGKTGIPGVHLVVVEVPVEYEAVSTLVPKLWEQHRPVLAVHCGMDAGAQALALEQVANNGGYCALDNQGAVPSQGLCSGSCPQQKLLRTNFDLDALCKKLKAGDCQVPVQVSSDAGRFMCEFIYYTSLNISPSTVFVHVPPVDKPFSVEQLSSAVGNIILNLLEQMGLGGSANRIPAPSNNLAKSAGIALGTTNAGVALKTTNRRPEEAMSNAAN</sequence>
<dbReference type="Gene3D" id="3.40.630.20">
    <property type="entry name" value="Peptidase C15, pyroglutamyl peptidase I-like"/>
    <property type="match status" value="1"/>
</dbReference>